<evidence type="ECO:0000256" key="6">
    <source>
        <dbReference type="ARBA" id="ARBA00022525"/>
    </source>
</evidence>
<evidence type="ECO:0000256" key="14">
    <source>
        <dbReference type="ARBA" id="ARBA00023145"/>
    </source>
</evidence>
<keyword evidence="6" id="KW-0964">Secreted</keyword>
<dbReference type="GO" id="GO:0042597">
    <property type="term" value="C:periplasmic space"/>
    <property type="evidence" value="ECO:0007669"/>
    <property type="project" value="UniProtKB-SubCell"/>
</dbReference>
<evidence type="ECO:0000256" key="7">
    <source>
        <dbReference type="ARBA" id="ARBA00022670"/>
    </source>
</evidence>
<dbReference type="InterPro" id="IPR057393">
    <property type="entry name" value="PIC_HAP1_IgA0_b-sol2"/>
</dbReference>
<keyword evidence="8" id="KW-0812">Transmembrane</keyword>
<dbReference type="InterPro" id="IPR011050">
    <property type="entry name" value="Pectin_lyase_fold/virulence"/>
</dbReference>
<evidence type="ECO:0000313" key="21">
    <source>
        <dbReference type="Proteomes" id="UP000008723"/>
    </source>
</evidence>
<evidence type="ECO:0000256" key="8">
    <source>
        <dbReference type="ARBA" id="ARBA00022692"/>
    </source>
</evidence>
<evidence type="ECO:0000256" key="4">
    <source>
        <dbReference type="ARBA" id="ARBA00004613"/>
    </source>
</evidence>
<dbReference type="EMBL" id="FN995097">
    <property type="protein sequence ID" value="CBN88121.1"/>
    <property type="molecule type" value="Genomic_DNA"/>
</dbReference>
<dbReference type="PANTHER" id="PTHR12338">
    <property type="entry name" value="AUTOTRANSPORTER"/>
    <property type="match status" value="1"/>
</dbReference>
<evidence type="ECO:0000256" key="3">
    <source>
        <dbReference type="ARBA" id="ARBA00004571"/>
    </source>
</evidence>
<dbReference type="PROSITE" id="PS51208">
    <property type="entry name" value="AUTOTRANSPORTER"/>
    <property type="match status" value="1"/>
</dbReference>
<sequence length="1676" mass="183200">MKTTDKRTTETHRKTPKTGRIRFSPAYLAICLSFGILPQARAGHTYFGINYQYYRDFAENKGKFAVGAKDIEVYNKKGELVGKSMTKAPMIDFSVVSRNGVAALVGDQYIVSVAHNGGYNNVDFGAEGSNPDQHRFSYQIVKRNNYKPDNSHPYNGDYHMPRLHKFVTDAEPVEMTGDMRGNTYSDKEKYPERVRIGSGHHYWRYDDDKHGDLSYSGAWLIGGNTHMQGWGNNGVVSLSGDVRHANDYGPMPIAGAAGDSGSPMFIYDKTNNKWLLNGVLQTGYPYSGRENGFQLIRKDWFYDDIYRGDTHTVFFEPRSNGHFSFTSNNNGTGTVTETNEKVSNPKLKVQTVRLFDESLNETDKEPVYAAGGVNQYRPRLNNGENISFIDYGNGKLILSNNINQGAGGLYFEGNFTVAPESNQTWQGAGVHISDGSTVTWKVNGVANDRLSKIGKGTLLVQAKGENQGSISVGDGKVILDQQADENNKKQAFSEIGLVSGRGTVQLNADNQFNPDKLYFGFRGGRLDLNGHSLSFHRIQNTDEGAMIVNHNQDKESTVTITGNESITQPSGKNINRLNYSKEIAYNGWFGEKDSTKTNGRLNLNYQPAEADRTLLLSGGTNLNGNITQTNGKLFFSGRPTPHAYNHLGNGWSKMEGIPQGEIVWDNDWINRTFKAENFHIQGGQAVVSRNVAKVEGDWHLSNHAQAVFGVAPHQSHTICTRSDWTGLTNCVEKTITDDKVIASLTNTDISGNVDLADHAHLNLTGLATLNGNLSAGGDTHYTVTHNAVQNGTVTLSGNADTEIDNATINGNALLSGNASFALRNNAAQNGSLTLSGNAKANVSRSALNGNVSLADKAVFHFENSRFTGQISGGKDTALHLKDSEWTLPSGTELGNLNLDNATITLNSAYRHDAAGAQTGSVSDTPRRRSRRSLLSVTPPTSAESRFNTLTVNGKLNGQGTFRFMSELFGYRSDKLKLAESSEGTYTLAVNNTGNEPVSLEQLTVVEGKDNKPLSDKLNFTLQNNYVDAGAWRYQLIRKDGEFRLHNPVKEQELSDKLGKAGETEAALAAKQAQLAAKQQEEEEKVRLKKAEISGAVPSESELNRLNAELEEAKKQTAAAQAAQAEKEAAWAQAKTAAAEAGRRAEEADAGYWRGNTLEGAENADAANLALAKAQIAEQTAKIDWAEAKLTRLNRIRDEREKAVAAAGEAKALADKIAETAKEKQDLQSMVLSLANVKEELVITEAELQNAKAERAGLEAKRALLERRQSDKAQKEQEAQTALTAARQSEAAREGAAEAKKQAEKDNAQSLDALNAAGRDAAGKAESVAELTRQAGGENAGIMQAEEEKKRAQADKDTALAKQREAETRPVTAAFRRARRDLPQPQPQPQRDLISRYANSGLSEFSATLNSVFAVQDELDRVFAEDRRNAVWTSGIRDTKHYRSQDFRAYRQQTDLRQIGMQKNLGSRRVGILFSHNRTENTFDDGIGNSARLAHGAVFGQYGIGRFDIGISAGAGFSSGSLSDGIGGKIRRRVLHYGIQARYRAGFGGFGIEPHIGATRYFVRKADYRYENVNIATPGLAFNRYRAGIKADYPFKPAQHISITPYLSLSYTDAASGKVRTRVNTAVLAQDFGKTRSAEWGVNAEIKGFTLSLHAAAAKGPQLEAQHSAGIKLGYRW</sequence>
<proteinExistence type="predicted"/>
<dbReference type="PROSITE" id="PS00135">
    <property type="entry name" value="TRYPSIN_SER"/>
    <property type="match status" value="1"/>
</dbReference>
<dbReference type="GO" id="GO:0009279">
    <property type="term" value="C:cell outer membrane"/>
    <property type="evidence" value="ECO:0007669"/>
    <property type="project" value="UniProtKB-SubCell"/>
</dbReference>
<keyword evidence="12" id="KW-0720">Serine protease</keyword>
<dbReference type="InterPro" id="IPR033116">
    <property type="entry name" value="TRYPSIN_SER"/>
</dbReference>
<dbReference type="SUPFAM" id="SSF51126">
    <property type="entry name" value="Pectin lyase-like"/>
    <property type="match status" value="1"/>
</dbReference>
<dbReference type="Pfam" id="PF02395">
    <property type="entry name" value="Peptidase_S6"/>
    <property type="match status" value="1"/>
</dbReference>
<dbReference type="HOGENOM" id="CLU_004023_0_0_4"/>
<dbReference type="InterPro" id="IPR012332">
    <property type="entry name" value="Autotransporter_pectin_lyase_C"/>
</dbReference>
<keyword evidence="14" id="KW-0865">Zymogen</keyword>
<evidence type="ECO:0000256" key="1">
    <source>
        <dbReference type="ARBA" id="ARBA00004241"/>
    </source>
</evidence>
<feature type="coiled-coil region" evidence="16">
    <location>
        <begin position="1060"/>
        <end position="1134"/>
    </location>
</feature>
<dbReference type="GO" id="GO:0006508">
    <property type="term" value="P:proteolysis"/>
    <property type="evidence" value="ECO:0007669"/>
    <property type="project" value="UniProtKB-KW"/>
</dbReference>
<dbReference type="EC" id="3.4.21.72" evidence="20"/>
<dbReference type="Gene3D" id="2.40.10.120">
    <property type="match status" value="1"/>
</dbReference>
<dbReference type="GO" id="GO:0009986">
    <property type="term" value="C:cell surface"/>
    <property type="evidence" value="ECO:0007669"/>
    <property type="project" value="UniProtKB-SubCell"/>
</dbReference>
<evidence type="ECO:0000256" key="12">
    <source>
        <dbReference type="ARBA" id="ARBA00022825"/>
    </source>
</evidence>
<dbReference type="CDD" id="cd01343">
    <property type="entry name" value="PL1_Passenger_AT"/>
    <property type="match status" value="1"/>
</dbReference>
<name>E4ZA49_NEIL0</name>
<protein>
    <submittedName>
        <fullName evidence="20">IgA-specific serine endopeptidase</fullName>
        <ecNumber evidence="20">3.4.21.72</ecNumber>
    </submittedName>
</protein>
<feature type="region of interest" description="Disordered" evidence="17">
    <location>
        <begin position="1267"/>
        <end position="1306"/>
    </location>
</feature>
<keyword evidence="10" id="KW-0574">Periplasm</keyword>
<dbReference type="eggNOG" id="COG3468">
    <property type="taxonomic scope" value="Bacteria"/>
</dbReference>
<dbReference type="SMART" id="SM00869">
    <property type="entry name" value="Autotransporter"/>
    <property type="match status" value="1"/>
</dbReference>
<evidence type="ECO:0000256" key="5">
    <source>
        <dbReference type="ARBA" id="ARBA00022452"/>
    </source>
</evidence>
<dbReference type="Gene3D" id="2.160.20.20">
    <property type="match status" value="1"/>
</dbReference>
<feature type="domain" description="Autotransporter" evidence="18">
    <location>
        <begin position="1423"/>
        <end position="1676"/>
    </location>
</feature>
<evidence type="ECO:0000259" key="19">
    <source>
        <dbReference type="PROSITE" id="PS51691"/>
    </source>
</evidence>
<feature type="compositionally biased region" description="Basic and acidic residues" evidence="17">
    <location>
        <begin position="1267"/>
        <end position="1277"/>
    </location>
</feature>
<dbReference type="SUPFAM" id="SSF103515">
    <property type="entry name" value="Autotransporter"/>
    <property type="match status" value="1"/>
</dbReference>
<comment type="subcellular location">
    <subcellularLocation>
        <location evidence="3">Cell outer membrane</location>
        <topology evidence="3">Multi-pass membrane protein</topology>
    </subcellularLocation>
    <subcellularLocation>
        <location evidence="1">Cell surface</location>
    </subcellularLocation>
    <subcellularLocation>
        <location evidence="2">Periplasm</location>
    </subcellularLocation>
    <subcellularLocation>
        <location evidence="4">Secreted</location>
    </subcellularLocation>
</comment>
<dbReference type="PANTHER" id="PTHR12338:SF10">
    <property type="entry name" value="ADHESION AND PENETRATION PROTEIN AUTOTRANSPORTER"/>
    <property type="match status" value="1"/>
</dbReference>
<keyword evidence="11 20" id="KW-0378">Hydrolase</keyword>
<dbReference type="Pfam" id="PF24078">
    <property type="entry name" value="Beta-sol_PIC_HAP1_IgA0_2nd"/>
    <property type="match status" value="1"/>
</dbReference>
<dbReference type="InterPro" id="IPR050909">
    <property type="entry name" value="Bact_Autotransporter_VF"/>
</dbReference>
<dbReference type="InterPro" id="IPR006315">
    <property type="entry name" value="OM_autotransptr_brl_dom"/>
</dbReference>
<dbReference type="InterPro" id="IPR000710">
    <property type="entry name" value="Peptidase_S6"/>
</dbReference>
<dbReference type="MEROPS" id="S06.006"/>
<dbReference type="NCBIfam" id="TIGR01414">
    <property type="entry name" value="autotrans_barl"/>
    <property type="match status" value="2"/>
</dbReference>
<evidence type="ECO:0000313" key="20">
    <source>
        <dbReference type="EMBL" id="CBN88121.1"/>
    </source>
</evidence>
<evidence type="ECO:0000256" key="17">
    <source>
        <dbReference type="SAM" id="MobiDB-lite"/>
    </source>
</evidence>
<feature type="region of interest" description="Disordered" evidence="17">
    <location>
        <begin position="914"/>
        <end position="941"/>
    </location>
</feature>
<dbReference type="GO" id="GO:0004252">
    <property type="term" value="F:serine-type endopeptidase activity"/>
    <property type="evidence" value="ECO:0007669"/>
    <property type="project" value="InterPro"/>
</dbReference>
<evidence type="ECO:0000256" key="16">
    <source>
        <dbReference type="SAM" id="Coils"/>
    </source>
</evidence>
<evidence type="ECO:0000256" key="2">
    <source>
        <dbReference type="ARBA" id="ARBA00004418"/>
    </source>
</evidence>
<keyword evidence="7" id="KW-0645">Protease</keyword>
<dbReference type="InterPro" id="IPR030396">
    <property type="entry name" value="Peptidase_S6_dom"/>
</dbReference>
<feature type="region of interest" description="Disordered" evidence="17">
    <location>
        <begin position="1324"/>
        <end position="1372"/>
    </location>
</feature>
<evidence type="ECO:0000259" key="18">
    <source>
        <dbReference type="PROSITE" id="PS51208"/>
    </source>
</evidence>
<evidence type="ECO:0000256" key="10">
    <source>
        <dbReference type="ARBA" id="ARBA00022764"/>
    </source>
</evidence>
<feature type="compositionally biased region" description="Basic and acidic residues" evidence="17">
    <location>
        <begin position="1345"/>
        <end position="1367"/>
    </location>
</feature>
<dbReference type="Pfam" id="PF03212">
    <property type="entry name" value="Pertactin"/>
    <property type="match status" value="1"/>
</dbReference>
<dbReference type="PRINTS" id="PR00921">
    <property type="entry name" value="IGASERPTASE"/>
</dbReference>
<dbReference type="RefSeq" id="WP_013449571.1">
    <property type="nucleotide sequence ID" value="NC_014752.1"/>
</dbReference>
<reference evidence="20 21" key="1">
    <citation type="journal article" date="2010" name="BMC Genomics">
        <title>Independent evolution of the core and accessory gene sets in the genus Neisseria: insights gained from the genome of Neisseria lactamica isolate 020-06.</title>
        <authorList>
            <person name="Bennett J.S."/>
            <person name="Bentley S.D."/>
            <person name="Vernikos G.S."/>
            <person name="Quail M.A."/>
            <person name="Cherevach I."/>
            <person name="White B."/>
            <person name="Parkhill J."/>
            <person name="Maiden M.C."/>
        </authorList>
    </citation>
    <scope>NUCLEOTIDE SEQUENCE [LARGE SCALE GENOMIC DNA]</scope>
    <source>
        <strain evidence="20 21">020-06</strain>
    </source>
</reference>
<dbReference type="InterPro" id="IPR036709">
    <property type="entry name" value="Autotransporte_beta_dom_sf"/>
</dbReference>
<gene>
    <name evidence="20" type="primary">iga2</name>
    <name evidence="20" type="ordered locus">NLA_19200</name>
</gene>
<dbReference type="GO" id="GO:0005576">
    <property type="term" value="C:extracellular region"/>
    <property type="evidence" value="ECO:0007669"/>
    <property type="project" value="UniProtKB-SubCell"/>
</dbReference>
<feature type="domain" description="Peptidase S6" evidence="19">
    <location>
        <begin position="43"/>
        <end position="303"/>
    </location>
</feature>
<evidence type="ECO:0000256" key="15">
    <source>
        <dbReference type="ARBA" id="ARBA00023237"/>
    </source>
</evidence>
<dbReference type="Proteomes" id="UP000008723">
    <property type="component" value="Chromosome"/>
</dbReference>
<accession>E4ZA49</accession>
<dbReference type="InterPro" id="IPR005546">
    <property type="entry name" value="Autotransporte_beta"/>
</dbReference>
<keyword evidence="9" id="KW-0732">Signal</keyword>
<keyword evidence="15" id="KW-0998">Cell outer membrane</keyword>
<dbReference type="KEGG" id="nla:NLA_19200"/>
<evidence type="ECO:0000256" key="11">
    <source>
        <dbReference type="ARBA" id="ARBA00022801"/>
    </source>
</evidence>
<evidence type="ECO:0000256" key="13">
    <source>
        <dbReference type="ARBA" id="ARBA00023136"/>
    </source>
</evidence>
<feature type="compositionally biased region" description="Basic and acidic residues" evidence="17">
    <location>
        <begin position="1289"/>
        <end position="1306"/>
    </location>
</feature>
<keyword evidence="16" id="KW-0175">Coiled coil</keyword>
<dbReference type="PROSITE" id="PS51691">
    <property type="entry name" value="PEPTIDASE_S6"/>
    <property type="match status" value="1"/>
</dbReference>
<keyword evidence="5" id="KW-1134">Transmembrane beta strand</keyword>
<organism evidence="20 21">
    <name type="scientific">Neisseria lactamica (strain 020-06)</name>
    <dbReference type="NCBI Taxonomy" id="489653"/>
    <lineage>
        <taxon>Bacteria</taxon>
        <taxon>Pseudomonadati</taxon>
        <taxon>Pseudomonadota</taxon>
        <taxon>Betaproteobacteria</taxon>
        <taxon>Neisseriales</taxon>
        <taxon>Neisseriaceae</taxon>
        <taxon>Neisseria</taxon>
    </lineage>
</organism>
<evidence type="ECO:0000256" key="9">
    <source>
        <dbReference type="ARBA" id="ARBA00022729"/>
    </source>
</evidence>
<keyword evidence="13" id="KW-0472">Membrane</keyword>
<dbReference type="InterPro" id="IPR004899">
    <property type="entry name" value="Pertactin_central"/>
</dbReference>